<keyword evidence="1" id="KW-1133">Transmembrane helix</keyword>
<sequence>MVRKQRTKRRFFISLVLVAGVIFIGVATWNLLPSQSPTHTIEASVPVDDPFHVPIHTKTKAPASATLPPANAPEEADISAGNPYRDAGIYYPKEFEAFFKKLQQMVQEENHEAVADLLRFPLRVNDSGKNYKNATREEFLNQYDEIMTTRVKTALINQKAEDLFVNDRGVMVGRGEIWINEVVHTDEDQQLVQDVDGNQHPIFTINAINEITD</sequence>
<evidence type="ECO:0000256" key="1">
    <source>
        <dbReference type="SAM" id="Phobius"/>
    </source>
</evidence>
<dbReference type="EMBL" id="JMIR01000009">
    <property type="protein sequence ID" value="KEO83641.1"/>
    <property type="molecule type" value="Genomic_DNA"/>
</dbReference>
<dbReference type="AlphaFoldDB" id="A0A074LNE3"/>
<keyword evidence="3" id="KW-1185">Reference proteome</keyword>
<gene>
    <name evidence="2" type="ORF">EL26_08250</name>
</gene>
<keyword evidence="1" id="KW-0812">Transmembrane</keyword>
<reference evidence="2 3" key="1">
    <citation type="journal article" date="2013" name="Int. J. Syst. Evol. Microbiol.">
        <title>Tumebacillus flagellatus sp. nov., an alpha-amylase/pullulanase-producing bacterium isolated from cassava wastewater.</title>
        <authorList>
            <person name="Wang Q."/>
            <person name="Xie N."/>
            <person name="Qin Y."/>
            <person name="Shen N."/>
            <person name="Zhu J."/>
            <person name="Mi H."/>
            <person name="Huang R."/>
        </authorList>
    </citation>
    <scope>NUCLEOTIDE SEQUENCE [LARGE SCALE GENOMIC DNA]</scope>
    <source>
        <strain evidence="2 3">GST4</strain>
    </source>
</reference>
<dbReference type="eggNOG" id="ENOG50334F9">
    <property type="taxonomic scope" value="Bacteria"/>
</dbReference>
<organism evidence="2 3">
    <name type="scientific">Tumebacillus flagellatus</name>
    <dbReference type="NCBI Taxonomy" id="1157490"/>
    <lineage>
        <taxon>Bacteria</taxon>
        <taxon>Bacillati</taxon>
        <taxon>Bacillota</taxon>
        <taxon>Bacilli</taxon>
        <taxon>Bacillales</taxon>
        <taxon>Alicyclobacillaceae</taxon>
        <taxon>Tumebacillus</taxon>
    </lineage>
</organism>
<name>A0A074LNE3_9BACL</name>
<evidence type="ECO:0000313" key="3">
    <source>
        <dbReference type="Proteomes" id="UP000027931"/>
    </source>
</evidence>
<feature type="transmembrane region" description="Helical" evidence="1">
    <location>
        <begin position="12"/>
        <end position="32"/>
    </location>
</feature>
<comment type="caution">
    <text evidence="2">The sequence shown here is derived from an EMBL/GenBank/DDBJ whole genome shotgun (WGS) entry which is preliminary data.</text>
</comment>
<dbReference type="OrthoDB" id="116695at2"/>
<accession>A0A074LNE3</accession>
<evidence type="ECO:0000313" key="2">
    <source>
        <dbReference type="EMBL" id="KEO83641.1"/>
    </source>
</evidence>
<dbReference type="Proteomes" id="UP000027931">
    <property type="component" value="Unassembled WGS sequence"/>
</dbReference>
<keyword evidence="1" id="KW-0472">Membrane</keyword>
<dbReference type="STRING" id="1157490.EL26_08250"/>
<proteinExistence type="predicted"/>
<protein>
    <submittedName>
        <fullName evidence="2">Uncharacterized protein</fullName>
    </submittedName>
</protein>
<dbReference type="RefSeq" id="WP_052036126.1">
    <property type="nucleotide sequence ID" value="NZ_JMIR01000009.1"/>
</dbReference>